<dbReference type="Pfam" id="PF00454">
    <property type="entry name" value="PI3_PI4_kinase"/>
    <property type="match status" value="1"/>
</dbReference>
<reference evidence="3" key="1">
    <citation type="submission" date="2017-05" db="EMBL/GenBank/DDBJ databases">
        <authorList>
            <person name="Kirkegaard R."/>
            <person name="Mcilroy J S."/>
        </authorList>
    </citation>
    <scope>NUCLEOTIDE SEQUENCE [LARGE SCALE GENOMIC DNA]</scope>
</reference>
<dbReference type="AlphaFoldDB" id="A0A1Y6K089"/>
<keyword evidence="3" id="KW-1185">Reference proteome</keyword>
<evidence type="ECO:0000313" key="3">
    <source>
        <dbReference type="Proteomes" id="UP000195514"/>
    </source>
</evidence>
<dbReference type="Proteomes" id="UP000195514">
    <property type="component" value="Chromosome I"/>
</dbReference>
<gene>
    <name evidence="2" type="ORF">CFX1CAM_0007</name>
</gene>
<feature type="domain" description="PI3K/PI4K catalytic" evidence="1">
    <location>
        <begin position="89"/>
        <end position="187"/>
    </location>
</feature>
<dbReference type="InterPro" id="IPR000403">
    <property type="entry name" value="PI3/4_kinase_cat_dom"/>
</dbReference>
<dbReference type="EMBL" id="LT859958">
    <property type="protein sequence ID" value="SMX53073.1"/>
    <property type="molecule type" value="Genomic_DNA"/>
</dbReference>
<organism evidence="2 3">
    <name type="scientific">Candidatus Brevifilum fermentans</name>
    <dbReference type="NCBI Taxonomy" id="1986204"/>
    <lineage>
        <taxon>Bacteria</taxon>
        <taxon>Bacillati</taxon>
        <taxon>Chloroflexota</taxon>
        <taxon>Anaerolineae</taxon>
        <taxon>Anaerolineales</taxon>
        <taxon>Anaerolineaceae</taxon>
        <taxon>Candidatus Brevifilum</taxon>
    </lineage>
</organism>
<evidence type="ECO:0000259" key="1">
    <source>
        <dbReference type="Pfam" id="PF00454"/>
    </source>
</evidence>
<proteinExistence type="predicted"/>
<dbReference type="KEGG" id="abat:CFX1CAM_0007"/>
<protein>
    <recommendedName>
        <fullName evidence="1">PI3K/PI4K catalytic domain-containing protein</fullName>
    </recommendedName>
</protein>
<name>A0A1Y6K089_9CHLR</name>
<dbReference type="InterPro" id="IPR022292">
    <property type="entry name" value="CHP03843"/>
</dbReference>
<accession>A0A1Y6K089</accession>
<dbReference type="OrthoDB" id="152610at2"/>
<sequence length="240" mass="26890">MNQALTLSALQQGTLHLEGQFIYGSNYTFMVLCQHSGETLKAVYKPLRGERPLPDFPTGTLAQREVAAYKVSEALGWGLVPPTIFRVKGASMGPGSLQLFVDHDPERHYFNFNQKQRIHLPRVMLFDILINNADRKAGHMLISLEGQLFLIDHGLSFHTEDKLRTVVWDHAGQRIPPELCLDLARVVPEASPGGSLFSALQPHLQPDEIAALQTRGQALLDRGQFPLPPEDRRAYPWPLV</sequence>
<dbReference type="NCBIfam" id="TIGR03843">
    <property type="entry name" value="SCO1664 family protein"/>
    <property type="match status" value="1"/>
</dbReference>
<evidence type="ECO:0000313" key="2">
    <source>
        <dbReference type="EMBL" id="SMX53073.1"/>
    </source>
</evidence>
<dbReference type="RefSeq" id="WP_087861035.1">
    <property type="nucleotide sequence ID" value="NZ_LT859958.1"/>
</dbReference>